<evidence type="ECO:0000256" key="4">
    <source>
        <dbReference type="ARBA" id="ARBA00022723"/>
    </source>
</evidence>
<dbReference type="RefSeq" id="WP_366181322.1">
    <property type="nucleotide sequence ID" value="NZ_CP159989.1"/>
</dbReference>
<evidence type="ECO:0000256" key="9">
    <source>
        <dbReference type="ARBA" id="ARBA00023118"/>
    </source>
</evidence>
<dbReference type="GO" id="GO:0051607">
    <property type="term" value="P:defense response to virus"/>
    <property type="evidence" value="ECO:0007669"/>
    <property type="project" value="UniProtKB-KW"/>
</dbReference>
<evidence type="ECO:0000256" key="2">
    <source>
        <dbReference type="ARBA" id="ARBA00009046"/>
    </source>
</evidence>
<evidence type="ECO:0000256" key="1">
    <source>
        <dbReference type="ARBA" id="ARBA00006847"/>
    </source>
</evidence>
<dbReference type="InterPro" id="IPR027417">
    <property type="entry name" value="P-loop_NTPase"/>
</dbReference>
<dbReference type="CDD" id="cd09641">
    <property type="entry name" value="Cas3''_I"/>
    <property type="match status" value="1"/>
</dbReference>
<dbReference type="Pfam" id="PF18019">
    <property type="entry name" value="Cas3_HD"/>
    <property type="match status" value="1"/>
</dbReference>
<name>A0AAU8N6T1_9ACTO</name>
<dbReference type="GO" id="GO:0005524">
    <property type="term" value="F:ATP binding"/>
    <property type="evidence" value="ECO:0007669"/>
    <property type="project" value="UniProtKB-KW"/>
</dbReference>
<reference evidence="12" key="1">
    <citation type="submission" date="2024-05" db="EMBL/GenBank/DDBJ databases">
        <title>Draft genome assemblies of 36 bacteria isolated from hibernating arctic ground squirrels.</title>
        <authorList>
            <person name="McKee H."/>
            <person name="Mullen L."/>
            <person name="Drown D.M."/>
            <person name="Duddleston K.N."/>
        </authorList>
    </citation>
    <scope>NUCLEOTIDE SEQUENCE</scope>
    <source>
        <strain evidence="12">AR004</strain>
    </source>
</reference>
<dbReference type="NCBIfam" id="TIGR01587">
    <property type="entry name" value="cas3_core"/>
    <property type="match status" value="1"/>
</dbReference>
<evidence type="ECO:0000313" key="12">
    <source>
        <dbReference type="EMBL" id="XCP83111.1"/>
    </source>
</evidence>
<evidence type="ECO:0000256" key="8">
    <source>
        <dbReference type="ARBA" id="ARBA00022840"/>
    </source>
</evidence>
<dbReference type="NCBIfam" id="TIGR01596">
    <property type="entry name" value="cas3_HD"/>
    <property type="match status" value="1"/>
</dbReference>
<feature type="region of interest" description="Disordered" evidence="10">
    <location>
        <begin position="412"/>
        <end position="441"/>
    </location>
</feature>
<dbReference type="GO" id="GO:0004518">
    <property type="term" value="F:nuclease activity"/>
    <property type="evidence" value="ECO:0007669"/>
    <property type="project" value="UniProtKB-KW"/>
</dbReference>
<feature type="compositionally biased region" description="Pro residues" evidence="10">
    <location>
        <begin position="558"/>
        <end position="567"/>
    </location>
</feature>
<evidence type="ECO:0000256" key="7">
    <source>
        <dbReference type="ARBA" id="ARBA00022806"/>
    </source>
</evidence>
<dbReference type="PROSITE" id="PS51643">
    <property type="entry name" value="HD_CAS3"/>
    <property type="match status" value="1"/>
</dbReference>
<evidence type="ECO:0000259" key="11">
    <source>
        <dbReference type="PROSITE" id="PS51643"/>
    </source>
</evidence>
<protein>
    <submittedName>
        <fullName evidence="12">CRISPR-associated helicase Cas3</fullName>
    </submittedName>
</protein>
<keyword evidence="5" id="KW-0547">Nucleotide-binding</keyword>
<dbReference type="InterPro" id="IPR006474">
    <property type="entry name" value="Helicase_Cas3_CRISPR-ass_core"/>
</dbReference>
<dbReference type="PANTHER" id="PTHR47963:SF9">
    <property type="entry name" value="CRISPR-ASSOCIATED ENDONUCLEASE_HELICASE CAS3"/>
    <property type="match status" value="1"/>
</dbReference>
<evidence type="ECO:0000256" key="10">
    <source>
        <dbReference type="SAM" id="MobiDB-lite"/>
    </source>
</evidence>
<dbReference type="Pfam" id="PF22590">
    <property type="entry name" value="Cas3-like_C_2"/>
    <property type="match status" value="1"/>
</dbReference>
<dbReference type="GO" id="GO:0016787">
    <property type="term" value="F:hydrolase activity"/>
    <property type="evidence" value="ECO:0007669"/>
    <property type="project" value="UniProtKB-KW"/>
</dbReference>
<comment type="similarity">
    <text evidence="1">In the N-terminal section; belongs to the CRISPR-associated nuclease Cas3-HD family.</text>
</comment>
<dbReference type="Gene3D" id="1.10.3210.30">
    <property type="match status" value="1"/>
</dbReference>
<dbReference type="GO" id="GO:0003724">
    <property type="term" value="F:RNA helicase activity"/>
    <property type="evidence" value="ECO:0007669"/>
    <property type="project" value="TreeGrafter"/>
</dbReference>
<keyword evidence="4" id="KW-0479">Metal-binding</keyword>
<keyword evidence="6" id="KW-0378">Hydrolase</keyword>
<dbReference type="Gene3D" id="3.40.50.300">
    <property type="entry name" value="P-loop containing nucleotide triphosphate hydrolases"/>
    <property type="match status" value="2"/>
</dbReference>
<dbReference type="EMBL" id="CP159989">
    <property type="protein sequence ID" value="XCP83111.1"/>
    <property type="molecule type" value="Genomic_DNA"/>
</dbReference>
<dbReference type="GO" id="GO:0003723">
    <property type="term" value="F:RNA binding"/>
    <property type="evidence" value="ECO:0007669"/>
    <property type="project" value="TreeGrafter"/>
</dbReference>
<feature type="region of interest" description="Disordered" evidence="10">
    <location>
        <begin position="549"/>
        <end position="568"/>
    </location>
</feature>
<keyword evidence="8" id="KW-0067">ATP-binding</keyword>
<keyword evidence="9" id="KW-0051">Antiviral defense</keyword>
<evidence type="ECO:0000256" key="3">
    <source>
        <dbReference type="ARBA" id="ARBA00022722"/>
    </source>
</evidence>
<dbReference type="InterPro" id="IPR038257">
    <property type="entry name" value="CRISPR-assoc_Cas3_HD_sf"/>
</dbReference>
<evidence type="ECO:0000256" key="6">
    <source>
        <dbReference type="ARBA" id="ARBA00022801"/>
    </source>
</evidence>
<dbReference type="InterPro" id="IPR041372">
    <property type="entry name" value="Cas3_C"/>
</dbReference>
<dbReference type="InterPro" id="IPR050547">
    <property type="entry name" value="DEAD_box_RNA_helicases"/>
</dbReference>
<keyword evidence="7" id="KW-0347">Helicase</keyword>
<accession>A0AAU8N6T1</accession>
<comment type="similarity">
    <text evidence="2">In the central section; belongs to the CRISPR-associated helicase Cas3 family.</text>
</comment>
<sequence length="985" mass="107321">MSLSQQAAKVWAKSGYDPERRRWLPLWLHLLDAAAVAEHLTRTWLAPTVSDLIERELAGSESGLSPTDEFCLLASWVAGVHDVGKCTPAFSVQVRELDDQMTAAGLAHATIDPLERRKVPHALAGQHILEGWLTGALGRTGAGAQALSSVVGAHHGIPASTAMLNDLADRGPLLGDERWTAVQHELLDLVTSRMGAAPYLGHWSSRRWSQPFLVELSGLVIVADWIASCEDYFPLVHLDDDALAWFEPEAHAQRAAQGIARLEIPEPWRPHDDGRSPDHLLTSRFSLPQGSQATDVQAKAVEAARTMSLPGMLVIQESTGGGKTEAAQLAAEVLAARTGRSGVLFALPTQATTDAMFARELDWLEHIEESYAADGAPSAFAVSLQHGRARLNREAGRLRRRGWEIHDRLLSGLGGDNPDAPGPRPSDIGRDEHGATTPTAQERQRADLAILSWFSGRKKSMLSDFVVTTVDHLLFGAMRAPHLALRHLGLSRKVVIVDEVHSYSTYMNVYLDRALTWLASYGVPVILLSATLSQARSAQMADAYRRGLDLASGRKPPKTPSPEPVSTPFPCLVSVDATGTRVEAVSSSGRSSEVRVRRLGKEPGLVPLLGEALADGGCALVVRNTVRRAQETYEELREVFCEEVSLTHARFTIADRQAKDADLLRRFGPPRSGPQRPHRAIVVATQVVEQSLDVDFDLLVTDLAPIDLILQRMGRLHRHDRPRPPRLTVPTCYVDWLPSLNSPDPSIEPGAKAIYGEQDMLLSAAALGRVLEGGGMVRTPQDVHQLIEAVYGAGAQVPPAWGDAVRRARATAEQEASAKHGAAEGFLLSEPHRAGGRKNLVDWLHTTASDSEETARAQVRDGEDSLEVILITSRWVGGQEELRTLPCAPGEQGSILPLNQTPNRDLVRTMLMSSVRLPAGLTKGRRMDQAIDELEAIGIRVARAWQDDRDLRGQLILPLTDGRAQLLGTPLEYDSSTGLKEVREP</sequence>
<dbReference type="SUPFAM" id="SSF52540">
    <property type="entry name" value="P-loop containing nucleoside triphosphate hydrolases"/>
    <property type="match status" value="1"/>
</dbReference>
<dbReference type="PANTHER" id="PTHR47963">
    <property type="entry name" value="DEAD-BOX ATP-DEPENDENT RNA HELICASE 47, MITOCHONDRIAL"/>
    <property type="match status" value="1"/>
</dbReference>
<dbReference type="InterPro" id="IPR006483">
    <property type="entry name" value="CRISPR-assoc_Cas3_HD"/>
</dbReference>
<dbReference type="Pfam" id="PF18395">
    <property type="entry name" value="Cas3_C"/>
    <property type="match status" value="1"/>
</dbReference>
<dbReference type="InterPro" id="IPR014001">
    <property type="entry name" value="Helicase_ATP-bd"/>
</dbReference>
<gene>
    <name evidence="12" type="primary">cas3</name>
    <name evidence="12" type="ORF">ABXS69_04300</name>
</gene>
<dbReference type="InterPro" id="IPR054712">
    <property type="entry name" value="Cas3-like_dom"/>
</dbReference>
<dbReference type="AlphaFoldDB" id="A0AAU8N6T1"/>
<organism evidence="12">
    <name type="scientific">Actinomyces timonensis</name>
    <dbReference type="NCBI Taxonomy" id="1288391"/>
    <lineage>
        <taxon>Bacteria</taxon>
        <taxon>Bacillati</taxon>
        <taxon>Actinomycetota</taxon>
        <taxon>Actinomycetes</taxon>
        <taxon>Actinomycetales</taxon>
        <taxon>Actinomycetaceae</taxon>
        <taxon>Actinomyces</taxon>
    </lineage>
</organism>
<keyword evidence="3" id="KW-0540">Nuclease</keyword>
<dbReference type="SMART" id="SM00487">
    <property type="entry name" value="DEXDc"/>
    <property type="match status" value="1"/>
</dbReference>
<evidence type="ECO:0000256" key="5">
    <source>
        <dbReference type="ARBA" id="ARBA00022741"/>
    </source>
</evidence>
<feature type="domain" description="HD Cas3-type" evidence="11">
    <location>
        <begin position="19"/>
        <end position="226"/>
    </location>
</feature>
<proteinExistence type="inferred from homology"/>
<dbReference type="GO" id="GO:0046872">
    <property type="term" value="F:metal ion binding"/>
    <property type="evidence" value="ECO:0007669"/>
    <property type="project" value="UniProtKB-KW"/>
</dbReference>